<dbReference type="PROSITE" id="PS50894">
    <property type="entry name" value="HPT"/>
    <property type="match status" value="1"/>
</dbReference>
<evidence type="ECO:0000256" key="15">
    <source>
        <dbReference type="SAM" id="MobiDB-lite"/>
    </source>
</evidence>
<dbReference type="SMART" id="SM00448">
    <property type="entry name" value="REC"/>
    <property type="match status" value="2"/>
</dbReference>
<dbReference type="InterPro" id="IPR000014">
    <property type="entry name" value="PAS"/>
</dbReference>
<feature type="transmembrane region" description="Helical" evidence="16">
    <location>
        <begin position="435"/>
        <end position="455"/>
    </location>
</feature>
<dbReference type="Gene3D" id="3.40.190.10">
    <property type="entry name" value="Periplasmic binding protein-like II"/>
    <property type="match status" value="2"/>
</dbReference>
<evidence type="ECO:0000256" key="13">
    <source>
        <dbReference type="PROSITE-ProRule" id="PRU00169"/>
    </source>
</evidence>
<dbReference type="SUPFAM" id="SSF53850">
    <property type="entry name" value="Periplasmic binding protein-like II"/>
    <property type="match status" value="1"/>
</dbReference>
<dbReference type="Pfam" id="PF00497">
    <property type="entry name" value="SBP_bac_3"/>
    <property type="match status" value="1"/>
</dbReference>
<dbReference type="PRINTS" id="PR00344">
    <property type="entry name" value="BCTRLSENSOR"/>
</dbReference>
<feature type="modified residue" description="Phosphohistidine" evidence="12">
    <location>
        <position position="1589"/>
    </location>
</feature>
<keyword evidence="4" id="KW-1003">Cell membrane</keyword>
<evidence type="ECO:0000256" key="8">
    <source>
        <dbReference type="ARBA" id="ARBA00022840"/>
    </source>
</evidence>
<feature type="modified residue" description="4-aspartylphosphate" evidence="13">
    <location>
        <position position="1295"/>
    </location>
</feature>
<dbReference type="Pfam" id="PF02518">
    <property type="entry name" value="HATPase_c"/>
    <property type="match status" value="1"/>
</dbReference>
<evidence type="ECO:0000259" key="17">
    <source>
        <dbReference type="PROSITE" id="PS50109"/>
    </source>
</evidence>
<dbReference type="PANTHER" id="PTHR45339:SF1">
    <property type="entry name" value="HYBRID SIGNAL TRANSDUCTION HISTIDINE KINASE J"/>
    <property type="match status" value="1"/>
</dbReference>
<dbReference type="SUPFAM" id="SSF52172">
    <property type="entry name" value="CheY-like"/>
    <property type="match status" value="2"/>
</dbReference>
<feature type="region of interest" description="Disordered" evidence="15">
    <location>
        <begin position="1513"/>
        <end position="1536"/>
    </location>
</feature>
<dbReference type="PROSITE" id="PS50112">
    <property type="entry name" value="PAS"/>
    <property type="match status" value="1"/>
</dbReference>
<dbReference type="PROSITE" id="PS50113">
    <property type="entry name" value="PAC"/>
    <property type="match status" value="1"/>
</dbReference>
<keyword evidence="5 13" id="KW-0597">Phosphoprotein</keyword>
<dbReference type="CDD" id="cd00130">
    <property type="entry name" value="PAS"/>
    <property type="match status" value="1"/>
</dbReference>
<dbReference type="InterPro" id="IPR036641">
    <property type="entry name" value="HPT_dom_sf"/>
</dbReference>
<dbReference type="InterPro" id="IPR035965">
    <property type="entry name" value="PAS-like_dom_sf"/>
</dbReference>
<feature type="compositionally biased region" description="Basic and acidic residues" evidence="15">
    <location>
        <begin position="1518"/>
        <end position="1528"/>
    </location>
</feature>
<dbReference type="PROSITE" id="PS50109">
    <property type="entry name" value="HIS_KIN"/>
    <property type="match status" value="1"/>
</dbReference>
<evidence type="ECO:0000256" key="12">
    <source>
        <dbReference type="PROSITE-ProRule" id="PRU00110"/>
    </source>
</evidence>
<gene>
    <name evidence="22" type="ORF">ACFSJ3_18130</name>
</gene>
<evidence type="ECO:0000259" key="18">
    <source>
        <dbReference type="PROSITE" id="PS50110"/>
    </source>
</evidence>
<dbReference type="SMART" id="SM00062">
    <property type="entry name" value="PBPb"/>
    <property type="match status" value="1"/>
</dbReference>
<dbReference type="InterPro" id="IPR036097">
    <property type="entry name" value="HisK_dim/P_sf"/>
</dbReference>
<evidence type="ECO:0000256" key="11">
    <source>
        <dbReference type="ARBA" id="ARBA00023136"/>
    </source>
</evidence>
<dbReference type="InterPro" id="IPR036890">
    <property type="entry name" value="HATPase_C_sf"/>
</dbReference>
<dbReference type="InterPro" id="IPR004358">
    <property type="entry name" value="Sig_transdc_His_kin-like_C"/>
</dbReference>
<comment type="subcellular location">
    <subcellularLocation>
        <location evidence="2">Cell membrane</location>
        <topology evidence="2">Multi-pass membrane protein</topology>
    </subcellularLocation>
</comment>
<accession>A0ABW4XS38</accession>
<dbReference type="PANTHER" id="PTHR45339">
    <property type="entry name" value="HYBRID SIGNAL TRANSDUCTION HISTIDINE KINASE J"/>
    <property type="match status" value="1"/>
</dbReference>
<evidence type="ECO:0000256" key="9">
    <source>
        <dbReference type="ARBA" id="ARBA00022989"/>
    </source>
</evidence>
<keyword evidence="8" id="KW-0067">ATP-binding</keyword>
<feature type="coiled-coil region" evidence="14">
    <location>
        <begin position="1562"/>
        <end position="1624"/>
    </location>
</feature>
<dbReference type="InterPro" id="IPR000700">
    <property type="entry name" value="PAS-assoc_C"/>
</dbReference>
<dbReference type="InterPro" id="IPR005467">
    <property type="entry name" value="His_kinase_dom"/>
</dbReference>
<dbReference type="SMART" id="SM00073">
    <property type="entry name" value="HPT"/>
    <property type="match status" value="1"/>
</dbReference>
<dbReference type="Pfam" id="PF00072">
    <property type="entry name" value="Response_reg"/>
    <property type="match status" value="2"/>
</dbReference>
<feature type="domain" description="Histidine kinase" evidence="17">
    <location>
        <begin position="1001"/>
        <end position="1222"/>
    </location>
</feature>
<dbReference type="Gene3D" id="3.40.50.2300">
    <property type="match status" value="2"/>
</dbReference>
<reference evidence="23" key="1">
    <citation type="journal article" date="2019" name="Int. J. Syst. Evol. Microbiol.">
        <title>The Global Catalogue of Microorganisms (GCM) 10K type strain sequencing project: providing services to taxonomists for standard genome sequencing and annotation.</title>
        <authorList>
            <consortium name="The Broad Institute Genomics Platform"/>
            <consortium name="The Broad Institute Genome Sequencing Center for Infectious Disease"/>
            <person name="Wu L."/>
            <person name="Ma J."/>
        </authorList>
    </citation>
    <scope>NUCLEOTIDE SEQUENCE [LARGE SCALE GENOMIC DNA]</scope>
    <source>
        <strain evidence="23">CGMCC 1.10992</strain>
    </source>
</reference>
<organism evidence="22 23">
    <name type="scientific">Corallincola platygyrae</name>
    <dbReference type="NCBI Taxonomy" id="1193278"/>
    <lineage>
        <taxon>Bacteria</taxon>
        <taxon>Pseudomonadati</taxon>
        <taxon>Pseudomonadota</taxon>
        <taxon>Gammaproteobacteria</taxon>
        <taxon>Alteromonadales</taxon>
        <taxon>Psychromonadaceae</taxon>
        <taxon>Corallincola</taxon>
    </lineage>
</organism>
<dbReference type="SMART" id="SM00388">
    <property type="entry name" value="HisKA"/>
    <property type="match status" value="1"/>
</dbReference>
<evidence type="ECO:0000256" key="16">
    <source>
        <dbReference type="SAM" id="Phobius"/>
    </source>
</evidence>
<comment type="catalytic activity">
    <reaction evidence="1">
        <text>ATP + protein L-histidine = ADP + protein N-phospho-L-histidine.</text>
        <dbReference type="EC" id="2.7.13.3"/>
    </reaction>
</comment>
<protein>
    <recommendedName>
        <fullName evidence="3">histidine kinase</fullName>
        <ecNumber evidence="3">2.7.13.3</ecNumber>
    </recommendedName>
</protein>
<dbReference type="InterPro" id="IPR008207">
    <property type="entry name" value="Sig_transdc_His_kin_Hpt_dom"/>
</dbReference>
<feature type="transmembrane region" description="Helical" evidence="16">
    <location>
        <begin position="475"/>
        <end position="496"/>
    </location>
</feature>
<dbReference type="SUPFAM" id="SSF55785">
    <property type="entry name" value="PYP-like sensor domain (PAS domain)"/>
    <property type="match status" value="1"/>
</dbReference>
<evidence type="ECO:0000256" key="6">
    <source>
        <dbReference type="ARBA" id="ARBA00022692"/>
    </source>
</evidence>
<dbReference type="SMART" id="SM00387">
    <property type="entry name" value="HATPase_c"/>
    <property type="match status" value="1"/>
</dbReference>
<dbReference type="RefSeq" id="WP_345340049.1">
    <property type="nucleotide sequence ID" value="NZ_BAABLI010000013.1"/>
</dbReference>
<dbReference type="NCBIfam" id="TIGR00229">
    <property type="entry name" value="sensory_box"/>
    <property type="match status" value="1"/>
</dbReference>
<evidence type="ECO:0000256" key="10">
    <source>
        <dbReference type="ARBA" id="ARBA00023012"/>
    </source>
</evidence>
<dbReference type="SUPFAM" id="SSF55874">
    <property type="entry name" value="ATPase domain of HSP90 chaperone/DNA topoisomerase II/histidine kinase"/>
    <property type="match status" value="1"/>
</dbReference>
<dbReference type="Pfam" id="PF13426">
    <property type="entry name" value="PAS_9"/>
    <property type="match status" value="1"/>
</dbReference>
<comment type="caution">
    <text evidence="22">The sequence shown here is derived from an EMBL/GenBank/DDBJ whole genome shotgun (WGS) entry which is preliminary data.</text>
</comment>
<evidence type="ECO:0000259" key="20">
    <source>
        <dbReference type="PROSITE" id="PS50113"/>
    </source>
</evidence>
<keyword evidence="23" id="KW-1185">Reference proteome</keyword>
<dbReference type="InterPro" id="IPR003594">
    <property type="entry name" value="HATPase_dom"/>
</dbReference>
<dbReference type="Gene3D" id="3.30.565.10">
    <property type="entry name" value="Histidine kinase-like ATPase, C-terminal domain"/>
    <property type="match status" value="1"/>
</dbReference>
<dbReference type="CDD" id="cd01007">
    <property type="entry name" value="PBP2_BvgS_HisK_like"/>
    <property type="match status" value="1"/>
</dbReference>
<feature type="modified residue" description="4-aspartylphosphate" evidence="13">
    <location>
        <position position="1439"/>
    </location>
</feature>
<evidence type="ECO:0000256" key="3">
    <source>
        <dbReference type="ARBA" id="ARBA00012438"/>
    </source>
</evidence>
<dbReference type="Pfam" id="PF00512">
    <property type="entry name" value="HisKA"/>
    <property type="match status" value="1"/>
</dbReference>
<evidence type="ECO:0000259" key="21">
    <source>
        <dbReference type="PROSITE" id="PS50894"/>
    </source>
</evidence>
<feature type="transmembrane region" description="Helical" evidence="16">
    <location>
        <begin position="808"/>
        <end position="829"/>
    </location>
</feature>
<dbReference type="EC" id="2.7.13.3" evidence="3"/>
<feature type="domain" description="PAC" evidence="20">
    <location>
        <begin position="933"/>
        <end position="983"/>
    </location>
</feature>
<dbReference type="InterPro" id="IPR001789">
    <property type="entry name" value="Sig_transdc_resp-reg_receiver"/>
</dbReference>
<dbReference type="EMBL" id="JBHUHT010000030">
    <property type="protein sequence ID" value="MFD2097910.1"/>
    <property type="molecule type" value="Genomic_DNA"/>
</dbReference>
<dbReference type="InterPro" id="IPR003661">
    <property type="entry name" value="HisK_dim/P_dom"/>
</dbReference>
<dbReference type="InterPro" id="IPR001638">
    <property type="entry name" value="Solute-binding_3/MltF_N"/>
</dbReference>
<dbReference type="PROSITE" id="PS50110">
    <property type="entry name" value="RESPONSE_REGULATORY"/>
    <property type="match status" value="2"/>
</dbReference>
<keyword evidence="7" id="KW-0547">Nucleotide-binding</keyword>
<feature type="domain" description="Response regulatory" evidence="18">
    <location>
        <begin position="1390"/>
        <end position="1506"/>
    </location>
</feature>
<sequence length="1743" mass="193335">MFKANKAISRHFIECIGIVMVLVLSLCSLPTSADSDTSTELTEGSNLTVTDLQTIAIELKYLDEVLTSSVLSYAFTGDPKWLTRYTENEPHLDTIIKQLLANPKKQNTQIIKRIDGANNALVEMEKRAISLVQSEQHQAAMALINSAEYRKYKAQYMNSLLEYIAALEAAARYKQEENQLNSDILRFSEEEKAWIENNVVRIGVEHWPPIVFIDNGQVAGLAGTLLQELSKRSGLEFEIVSGEWNTLLSEFNQGNIELLPVTYYSEEREENGFFSAPYFKIRELFYVLDERVDLQSNDDLSFARVAIPQGYITNTKVAQSYPNIEIVSTEHIEESINLLTTGEVDAIIDAELIIEDRIKAREIVGIRALDEDAIPPSLIHLYSVKTEPILHQILQKSIASISAVDLLETQQDWIRPPEENANAGQQTGVLELEPIWIIAALVVALTIFGAAITRLTLGADEYKFAARFGSKKFKYFALAILVILSILLFAIANNYVQRVKAKTFDSIEYNLTSLITSTQQRLNSWVEDEISTLEIIARSPKMVAITEDLLATPKDKSSLVNAMAQRDARRFFEEIQDNFGRMGFFIISPEMISLASKRDTNVGTINFISQRRPELLERVLNGESVFIPPIRSDVALESRSDKNPPTMFFASPVTKQGEVIAILTKRINPEGKFSQVLSAGFTGKSGETYAIDKQGLLLSRLRFTQQVRDLGLIEAGKDPVLNLRIADPGTELSKSQADFSEQANWPLTKMAKELTKFINGTDLNGYRDYRGVMVVGSWQWDHKLSLGLVTEVDVAESFEQFALFETTVYGILSAALFLIFGSTLFTLALGKRATQALSRSQAELEVLVEERTHELKHTSARTQSIIENASDGIVVVDSEGEIIEFSPSAETIFGYSAKEAKGQPLTLLMDAPFHLPNSPAGTQPQPDSTLHDSVVETVGVRKNGQQFDMEVAISHSQLGDSEIHTGMIRDITARKEAERELTMAKEAAEEATRAKSDFLANMSHEIRTPMNAIIGISYLALQTDLNRKQKDYVNKIHGSANSLLGIINDILDFSKIEAGKMELEQAPFFLQDTIDQVVQIISVKSKEKGLELLIDLAPELPLNLIGDSLRLGQVLINLANNAIKFTEQGEIIIRIAPLSSDDDSTMLQFSVQDTGIGMTQEQMAKLFQSFSQADASTTRTHGGTGLGLAICKSLAELMQGEIWVESEHGKGSTFYFTAQFGLSEQHEKAVAYQIADLSEMPMLIVDDSAAAREILYAMATEIGLHADLASSAEEAIEKIRLADTKQTPYQLVLADWKMPTMDGVEMVRTLQQYEALARPPKVIMITAFDRDEMQEEARDLVLDGSLTKPITVSTLLDSIMYAFGREGATAPAQQEHKLDPDAVAPIRGANILLVEDNDINQQIAVELLELVGLRVNVSDNGQIALDMLAQADYDAVLMDVQMPVMDGYAATRIIRENPKYQSLPIIAMTANAMSGDREKCLAAGMNDHLAKPIEPNEVFTALLKWVKQRDFDTSGLDKQSEGGDKSETPTDVPDLPGFDTESALARMAGSVNTYVKMLQRFIETEQDSIERIETEIEQSDTQTAERTSHTLKGLAGNIGAEQLAKAASELEQALRESNEREESEPTELLRKVNPLLENAKKVLNSTIETITKALESVQDNADRDAVLADNAPIDSEQLTSLLQQLANEIENYELTANETCDLIVSALENGPLKSEARELQKFVEGYDYDEAQTALNKLVSRLE</sequence>
<evidence type="ECO:0000256" key="7">
    <source>
        <dbReference type="ARBA" id="ARBA00022741"/>
    </source>
</evidence>
<dbReference type="InterPro" id="IPR011006">
    <property type="entry name" value="CheY-like_superfamily"/>
</dbReference>
<dbReference type="Proteomes" id="UP001597380">
    <property type="component" value="Unassembled WGS sequence"/>
</dbReference>
<keyword evidence="9 16" id="KW-1133">Transmembrane helix</keyword>
<feature type="domain" description="PAS" evidence="19">
    <location>
        <begin position="858"/>
        <end position="910"/>
    </location>
</feature>
<feature type="domain" description="Response regulatory" evidence="18">
    <location>
        <begin position="1241"/>
        <end position="1363"/>
    </location>
</feature>
<evidence type="ECO:0000256" key="2">
    <source>
        <dbReference type="ARBA" id="ARBA00004651"/>
    </source>
</evidence>
<keyword evidence="10" id="KW-0902">Two-component regulatory system</keyword>
<dbReference type="CDD" id="cd17546">
    <property type="entry name" value="REC_hyHK_CKI1_RcsC-like"/>
    <property type="match status" value="2"/>
</dbReference>
<evidence type="ECO:0000259" key="19">
    <source>
        <dbReference type="PROSITE" id="PS50112"/>
    </source>
</evidence>
<evidence type="ECO:0000313" key="23">
    <source>
        <dbReference type="Proteomes" id="UP001597380"/>
    </source>
</evidence>
<dbReference type="SMART" id="SM00091">
    <property type="entry name" value="PAS"/>
    <property type="match status" value="1"/>
</dbReference>
<evidence type="ECO:0000313" key="22">
    <source>
        <dbReference type="EMBL" id="MFD2097910.1"/>
    </source>
</evidence>
<dbReference type="Pfam" id="PF01627">
    <property type="entry name" value="Hpt"/>
    <property type="match status" value="1"/>
</dbReference>
<dbReference type="SUPFAM" id="SSF47384">
    <property type="entry name" value="Homodimeric domain of signal transducing histidine kinase"/>
    <property type="match status" value="1"/>
</dbReference>
<name>A0ABW4XS38_9GAMM</name>
<dbReference type="Gene3D" id="1.20.120.160">
    <property type="entry name" value="HPT domain"/>
    <property type="match status" value="1"/>
</dbReference>
<keyword evidence="14" id="KW-0175">Coiled coil</keyword>
<keyword evidence="6 16" id="KW-0812">Transmembrane</keyword>
<proteinExistence type="predicted"/>
<evidence type="ECO:0000256" key="4">
    <source>
        <dbReference type="ARBA" id="ARBA00022475"/>
    </source>
</evidence>
<dbReference type="CDD" id="cd00082">
    <property type="entry name" value="HisKA"/>
    <property type="match status" value="1"/>
</dbReference>
<dbReference type="SUPFAM" id="SSF47226">
    <property type="entry name" value="Histidine-containing phosphotransfer domain, HPT domain"/>
    <property type="match status" value="1"/>
</dbReference>
<evidence type="ECO:0000256" key="1">
    <source>
        <dbReference type="ARBA" id="ARBA00000085"/>
    </source>
</evidence>
<feature type="coiled-coil region" evidence="14">
    <location>
        <begin position="1675"/>
        <end position="1702"/>
    </location>
</feature>
<dbReference type="CDD" id="cd16922">
    <property type="entry name" value="HATPase_EvgS-ArcB-TorS-like"/>
    <property type="match status" value="1"/>
</dbReference>
<dbReference type="Gene3D" id="1.10.287.130">
    <property type="match status" value="1"/>
</dbReference>
<evidence type="ECO:0000256" key="5">
    <source>
        <dbReference type="ARBA" id="ARBA00022553"/>
    </source>
</evidence>
<dbReference type="Gene3D" id="3.30.450.20">
    <property type="entry name" value="PAS domain"/>
    <property type="match status" value="1"/>
</dbReference>
<keyword evidence="11 16" id="KW-0472">Membrane</keyword>
<evidence type="ECO:0000256" key="14">
    <source>
        <dbReference type="SAM" id="Coils"/>
    </source>
</evidence>
<feature type="domain" description="HPt" evidence="21">
    <location>
        <begin position="1550"/>
        <end position="1646"/>
    </location>
</feature>